<dbReference type="RefSeq" id="WP_189143942.1">
    <property type="nucleotide sequence ID" value="NZ_BMNK01000020.1"/>
</dbReference>
<dbReference type="Proteomes" id="UP000660745">
    <property type="component" value="Unassembled WGS sequence"/>
</dbReference>
<organism evidence="1 2">
    <name type="scientific">Nonomuraea glycinis</name>
    <dbReference type="NCBI Taxonomy" id="2047744"/>
    <lineage>
        <taxon>Bacteria</taxon>
        <taxon>Bacillati</taxon>
        <taxon>Actinomycetota</taxon>
        <taxon>Actinomycetes</taxon>
        <taxon>Streptosporangiales</taxon>
        <taxon>Streptosporangiaceae</taxon>
        <taxon>Nonomuraea</taxon>
    </lineage>
</organism>
<name>A0A918AEE5_9ACTN</name>
<evidence type="ECO:0000313" key="1">
    <source>
        <dbReference type="EMBL" id="GGP16333.1"/>
    </source>
</evidence>
<reference evidence="1" key="1">
    <citation type="journal article" date="2014" name="Int. J. Syst. Evol. Microbiol.">
        <title>Complete genome sequence of Corynebacterium casei LMG S-19264T (=DSM 44701T), isolated from a smear-ripened cheese.</title>
        <authorList>
            <consortium name="US DOE Joint Genome Institute (JGI-PGF)"/>
            <person name="Walter F."/>
            <person name="Albersmeier A."/>
            <person name="Kalinowski J."/>
            <person name="Ruckert C."/>
        </authorList>
    </citation>
    <scope>NUCLEOTIDE SEQUENCE</scope>
    <source>
        <strain evidence="1">CGMCC 4.7430</strain>
    </source>
</reference>
<comment type="caution">
    <text evidence="1">The sequence shown here is derived from an EMBL/GenBank/DDBJ whole genome shotgun (WGS) entry which is preliminary data.</text>
</comment>
<reference evidence="1" key="2">
    <citation type="submission" date="2020-09" db="EMBL/GenBank/DDBJ databases">
        <authorList>
            <person name="Sun Q."/>
            <person name="Zhou Y."/>
        </authorList>
    </citation>
    <scope>NUCLEOTIDE SEQUENCE</scope>
    <source>
        <strain evidence="1">CGMCC 4.7430</strain>
    </source>
</reference>
<dbReference type="AlphaFoldDB" id="A0A918AEE5"/>
<keyword evidence="2" id="KW-1185">Reference proteome</keyword>
<gene>
    <name evidence="1" type="ORF">GCM10012278_79780</name>
</gene>
<proteinExistence type="predicted"/>
<dbReference type="EMBL" id="BMNK01000020">
    <property type="protein sequence ID" value="GGP16333.1"/>
    <property type="molecule type" value="Genomic_DNA"/>
</dbReference>
<evidence type="ECO:0000313" key="2">
    <source>
        <dbReference type="Proteomes" id="UP000660745"/>
    </source>
</evidence>
<sequence length="126" mass="14242">MVYRPMTLVDLAARLAANGDDRIRWKLVWEFLEEYRWEPPGDQPSLLQTEPAPVGDERWDALLAAIAEHLAAQHDLAPPAWTGSRVLRSPWFPAELASQRTDALVWAPAAFRKHGVYLSQKDLEAA</sequence>
<accession>A0A918AEE5</accession>
<protein>
    <submittedName>
        <fullName evidence="1">Uncharacterized protein</fullName>
    </submittedName>
</protein>